<organism evidence="6">
    <name type="scientific">marine sediment metagenome</name>
    <dbReference type="NCBI Taxonomy" id="412755"/>
    <lineage>
        <taxon>unclassified sequences</taxon>
        <taxon>metagenomes</taxon>
        <taxon>ecological metagenomes</taxon>
    </lineage>
</organism>
<sequence>MRIGELEKLSGLSRHTLRYYEREGLLFGIQRTPSGYRVYPHDAIKQLRLLGAMKALGFGLDEIKPVLTAVNSSAVNCADGALLLARKRTGVQKQIRQLKGVNRDLLKEQRRLEQRAAEHGVSPTD</sequence>
<dbReference type="InterPro" id="IPR009061">
    <property type="entry name" value="DNA-bd_dom_put_sf"/>
</dbReference>
<evidence type="ECO:0000256" key="3">
    <source>
        <dbReference type="ARBA" id="ARBA00023125"/>
    </source>
</evidence>
<dbReference type="SUPFAM" id="SSF46955">
    <property type="entry name" value="Putative DNA-binding domain"/>
    <property type="match status" value="1"/>
</dbReference>
<proteinExistence type="predicted"/>
<feature type="domain" description="HTH merR-type" evidence="5">
    <location>
        <begin position="1"/>
        <end position="69"/>
    </location>
</feature>
<gene>
    <name evidence="6" type="ORF">LCGC14_0889500</name>
</gene>
<keyword evidence="1" id="KW-0678">Repressor</keyword>
<evidence type="ECO:0000256" key="2">
    <source>
        <dbReference type="ARBA" id="ARBA00023015"/>
    </source>
</evidence>
<dbReference type="InterPro" id="IPR000551">
    <property type="entry name" value="MerR-type_HTH_dom"/>
</dbReference>
<evidence type="ECO:0000256" key="4">
    <source>
        <dbReference type="ARBA" id="ARBA00023163"/>
    </source>
</evidence>
<evidence type="ECO:0000259" key="5">
    <source>
        <dbReference type="PROSITE" id="PS50937"/>
    </source>
</evidence>
<dbReference type="PANTHER" id="PTHR30204">
    <property type="entry name" value="REDOX-CYCLING DRUG-SENSING TRANSCRIPTIONAL ACTIVATOR SOXR"/>
    <property type="match status" value="1"/>
</dbReference>
<dbReference type="AlphaFoldDB" id="A0A0F9NZQ1"/>
<evidence type="ECO:0000256" key="1">
    <source>
        <dbReference type="ARBA" id="ARBA00022491"/>
    </source>
</evidence>
<dbReference type="PRINTS" id="PR00040">
    <property type="entry name" value="HTHMERR"/>
</dbReference>
<dbReference type="InterPro" id="IPR047057">
    <property type="entry name" value="MerR_fam"/>
</dbReference>
<keyword evidence="2" id="KW-0805">Transcription regulation</keyword>
<dbReference type="Gene3D" id="1.10.1660.10">
    <property type="match status" value="1"/>
</dbReference>
<dbReference type="PANTHER" id="PTHR30204:SF69">
    <property type="entry name" value="MERR-FAMILY TRANSCRIPTIONAL REGULATOR"/>
    <property type="match status" value="1"/>
</dbReference>
<dbReference type="EMBL" id="LAZR01002840">
    <property type="protein sequence ID" value="KKN24980.1"/>
    <property type="molecule type" value="Genomic_DNA"/>
</dbReference>
<keyword evidence="4" id="KW-0804">Transcription</keyword>
<dbReference type="GO" id="GO:0003677">
    <property type="term" value="F:DNA binding"/>
    <property type="evidence" value="ECO:0007669"/>
    <property type="project" value="UniProtKB-KW"/>
</dbReference>
<protein>
    <recommendedName>
        <fullName evidence="5">HTH merR-type domain-containing protein</fullName>
    </recommendedName>
</protein>
<accession>A0A0F9NZQ1</accession>
<comment type="caution">
    <text evidence="6">The sequence shown here is derived from an EMBL/GenBank/DDBJ whole genome shotgun (WGS) entry which is preliminary data.</text>
</comment>
<dbReference type="Pfam" id="PF13411">
    <property type="entry name" value="MerR_1"/>
    <property type="match status" value="1"/>
</dbReference>
<reference evidence="6" key="1">
    <citation type="journal article" date="2015" name="Nature">
        <title>Complex archaea that bridge the gap between prokaryotes and eukaryotes.</title>
        <authorList>
            <person name="Spang A."/>
            <person name="Saw J.H."/>
            <person name="Jorgensen S.L."/>
            <person name="Zaremba-Niedzwiedzka K."/>
            <person name="Martijn J."/>
            <person name="Lind A.E."/>
            <person name="van Eijk R."/>
            <person name="Schleper C."/>
            <person name="Guy L."/>
            <person name="Ettema T.J."/>
        </authorList>
    </citation>
    <scope>NUCLEOTIDE SEQUENCE</scope>
</reference>
<keyword evidence="3" id="KW-0238">DNA-binding</keyword>
<evidence type="ECO:0000313" key="6">
    <source>
        <dbReference type="EMBL" id="KKN24980.1"/>
    </source>
</evidence>
<name>A0A0F9NZQ1_9ZZZZ</name>
<dbReference type="SMART" id="SM00422">
    <property type="entry name" value="HTH_MERR"/>
    <property type="match status" value="1"/>
</dbReference>
<dbReference type="GO" id="GO:0003700">
    <property type="term" value="F:DNA-binding transcription factor activity"/>
    <property type="evidence" value="ECO:0007669"/>
    <property type="project" value="InterPro"/>
</dbReference>
<dbReference type="PROSITE" id="PS50937">
    <property type="entry name" value="HTH_MERR_2"/>
    <property type="match status" value="1"/>
</dbReference>